<sequence length="151" mass="16096">RDASVPQETSAEVKLGLAHAHLQTYGTGMAEINVRSPAAGQTHIVLDAIARAINYQHPAAAFEESPISRDALNRLHTAAAELHSEKTRATQVLEERLLQMAACKVERPSPSLPTRSTAEEEGGGGDTGRTGMGQSLPLSHPTDKAMLAWLP</sequence>
<dbReference type="AlphaFoldDB" id="A0A8S1IP20"/>
<feature type="non-terminal residue" evidence="2">
    <location>
        <position position="1"/>
    </location>
</feature>
<evidence type="ECO:0000313" key="2">
    <source>
        <dbReference type="EMBL" id="CAD7696494.1"/>
    </source>
</evidence>
<gene>
    <name evidence="2" type="ORF">OSTQU699_LOCUS1855</name>
</gene>
<dbReference type="EMBL" id="CAJHUC010000487">
    <property type="protein sequence ID" value="CAD7696494.1"/>
    <property type="molecule type" value="Genomic_DNA"/>
</dbReference>
<proteinExistence type="predicted"/>
<name>A0A8S1IP20_9CHLO</name>
<evidence type="ECO:0000256" key="1">
    <source>
        <dbReference type="SAM" id="MobiDB-lite"/>
    </source>
</evidence>
<reference evidence="2" key="1">
    <citation type="submission" date="2020-12" db="EMBL/GenBank/DDBJ databases">
        <authorList>
            <person name="Iha C."/>
        </authorList>
    </citation>
    <scope>NUCLEOTIDE SEQUENCE</scope>
</reference>
<organism evidence="2 3">
    <name type="scientific">Ostreobium quekettii</name>
    <dbReference type="NCBI Taxonomy" id="121088"/>
    <lineage>
        <taxon>Eukaryota</taxon>
        <taxon>Viridiplantae</taxon>
        <taxon>Chlorophyta</taxon>
        <taxon>core chlorophytes</taxon>
        <taxon>Ulvophyceae</taxon>
        <taxon>TCBD clade</taxon>
        <taxon>Bryopsidales</taxon>
        <taxon>Ostreobineae</taxon>
        <taxon>Ostreobiaceae</taxon>
        <taxon>Ostreobium</taxon>
    </lineage>
</organism>
<dbReference type="Proteomes" id="UP000708148">
    <property type="component" value="Unassembled WGS sequence"/>
</dbReference>
<comment type="caution">
    <text evidence="2">The sequence shown here is derived from an EMBL/GenBank/DDBJ whole genome shotgun (WGS) entry which is preliminary data.</text>
</comment>
<evidence type="ECO:0000313" key="3">
    <source>
        <dbReference type="Proteomes" id="UP000708148"/>
    </source>
</evidence>
<feature type="region of interest" description="Disordered" evidence="1">
    <location>
        <begin position="105"/>
        <end position="151"/>
    </location>
</feature>
<keyword evidence="3" id="KW-1185">Reference proteome</keyword>
<protein>
    <submittedName>
        <fullName evidence="2">Uncharacterized protein</fullName>
    </submittedName>
</protein>
<accession>A0A8S1IP20</accession>